<feature type="domain" description="Integrase zinc-binding" evidence="3">
    <location>
        <begin position="3"/>
        <end position="28"/>
    </location>
</feature>
<dbReference type="NCBIfam" id="TIGR00231">
    <property type="entry name" value="small_GTP"/>
    <property type="match status" value="1"/>
</dbReference>
<protein>
    <recommendedName>
        <fullName evidence="3">Integrase zinc-binding domain-containing protein</fullName>
    </recommendedName>
</protein>
<accession>A0ABD3XM47</accession>
<dbReference type="SUPFAM" id="SSF52540">
    <property type="entry name" value="P-loop containing nucleoside triphosphate hydrolases"/>
    <property type="match status" value="1"/>
</dbReference>
<dbReference type="Pfam" id="PF17921">
    <property type="entry name" value="Integrase_H2C2"/>
    <property type="match status" value="1"/>
</dbReference>
<dbReference type="InterPro" id="IPR041588">
    <property type="entry name" value="Integrase_H2C2"/>
</dbReference>
<dbReference type="PRINTS" id="PR00449">
    <property type="entry name" value="RASTRNSFRMNG"/>
</dbReference>
<organism evidence="4 5">
    <name type="scientific">Sinanodonta woodiana</name>
    <name type="common">Chinese pond mussel</name>
    <name type="synonym">Anodonta woodiana</name>
    <dbReference type="NCBI Taxonomy" id="1069815"/>
    <lineage>
        <taxon>Eukaryota</taxon>
        <taxon>Metazoa</taxon>
        <taxon>Spiralia</taxon>
        <taxon>Lophotrochozoa</taxon>
        <taxon>Mollusca</taxon>
        <taxon>Bivalvia</taxon>
        <taxon>Autobranchia</taxon>
        <taxon>Heteroconchia</taxon>
        <taxon>Palaeoheterodonta</taxon>
        <taxon>Unionida</taxon>
        <taxon>Unionoidea</taxon>
        <taxon>Unionidae</taxon>
        <taxon>Unioninae</taxon>
        <taxon>Sinanodonta</taxon>
    </lineage>
</organism>
<dbReference type="SMART" id="SM00175">
    <property type="entry name" value="RAB"/>
    <property type="match status" value="1"/>
</dbReference>
<dbReference type="SMART" id="SM00174">
    <property type="entry name" value="RHO"/>
    <property type="match status" value="1"/>
</dbReference>
<dbReference type="InterPro" id="IPR001806">
    <property type="entry name" value="Small_GTPase"/>
</dbReference>
<evidence type="ECO:0000313" key="4">
    <source>
        <dbReference type="EMBL" id="KAL3887271.1"/>
    </source>
</evidence>
<dbReference type="Proteomes" id="UP001634394">
    <property type="component" value="Unassembled WGS sequence"/>
</dbReference>
<dbReference type="Gene3D" id="3.40.50.300">
    <property type="entry name" value="P-loop containing nucleotide triphosphate hydrolases"/>
    <property type="match status" value="1"/>
</dbReference>
<dbReference type="AlphaFoldDB" id="A0ABD3XM47"/>
<feature type="region of interest" description="Disordered" evidence="2">
    <location>
        <begin position="189"/>
        <end position="209"/>
    </location>
</feature>
<proteinExistence type="inferred from homology"/>
<keyword evidence="5" id="KW-1185">Reference proteome</keyword>
<evidence type="ECO:0000259" key="3">
    <source>
        <dbReference type="Pfam" id="PF17921"/>
    </source>
</evidence>
<dbReference type="InterPro" id="IPR027417">
    <property type="entry name" value="P-loop_NTPase"/>
</dbReference>
<dbReference type="PROSITE" id="PS51421">
    <property type="entry name" value="RAS"/>
    <property type="match status" value="1"/>
</dbReference>
<dbReference type="PANTHER" id="PTHR47979">
    <property type="entry name" value="DRAB11-RELATED"/>
    <property type="match status" value="1"/>
</dbReference>
<evidence type="ECO:0000256" key="1">
    <source>
        <dbReference type="ARBA" id="ARBA00006270"/>
    </source>
</evidence>
<dbReference type="PROSITE" id="PS51419">
    <property type="entry name" value="RAB"/>
    <property type="match status" value="1"/>
</dbReference>
<dbReference type="Pfam" id="PF00071">
    <property type="entry name" value="Ras"/>
    <property type="match status" value="1"/>
</dbReference>
<comment type="similarity">
    <text evidence="1">Belongs to the small GTPase superfamily. Rab family.</text>
</comment>
<gene>
    <name evidence="4" type="ORF">ACJMK2_027214</name>
</gene>
<comment type="caution">
    <text evidence="4">The sequence shown here is derived from an EMBL/GenBank/DDBJ whole genome shotgun (WGS) entry which is preliminary data.</text>
</comment>
<dbReference type="InterPro" id="IPR050209">
    <property type="entry name" value="Rab_GTPases_membrane_traffic"/>
</dbReference>
<dbReference type="EMBL" id="JBJQND010000002">
    <property type="protein sequence ID" value="KAL3887271.1"/>
    <property type="molecule type" value="Genomic_DNA"/>
</dbReference>
<evidence type="ECO:0000313" key="5">
    <source>
        <dbReference type="Proteomes" id="UP001634394"/>
    </source>
</evidence>
<dbReference type="SMART" id="SM00173">
    <property type="entry name" value="RAS"/>
    <property type="match status" value="1"/>
</dbReference>
<dbReference type="InterPro" id="IPR005225">
    <property type="entry name" value="Small_GTP-bd"/>
</dbReference>
<evidence type="ECO:0000256" key="2">
    <source>
        <dbReference type="SAM" id="MobiDB-lite"/>
    </source>
</evidence>
<sequence length="224" mass="25708">MIQFYWPTIKTDVAKYCRSCCACQKVRKNNQKRYKTHLPTLPAVDNLFREITVDYSTNGKYKGNLCIRVSRWILTRSVSIRLDSKRICIISFNVVGALLVYDIAKRLTYENVDRWLKELRDHADNDVVIMLVGNKSDLQHLREVPTDEAKAFAEKNNLSFIETSALDSTNVDTAFRHIFRESYKKISEKHVGDSPGDASSSSTNVHGLKLTPKENSATWNWCNV</sequence>
<name>A0ABD3XM47_SINWO</name>
<dbReference type="Gene3D" id="1.10.340.70">
    <property type="match status" value="1"/>
</dbReference>
<reference evidence="4 5" key="1">
    <citation type="submission" date="2024-11" db="EMBL/GenBank/DDBJ databases">
        <title>Chromosome-level genome assembly of the freshwater bivalve Anodonta woodiana.</title>
        <authorList>
            <person name="Chen X."/>
        </authorList>
    </citation>
    <scope>NUCLEOTIDE SEQUENCE [LARGE SCALE GENOMIC DNA]</scope>
    <source>
        <strain evidence="4">MN2024</strain>
        <tissue evidence="4">Gills</tissue>
    </source>
</reference>